<dbReference type="HOGENOM" id="CLU_000445_20_15_11"/>
<dbReference type="SUPFAM" id="SSF55874">
    <property type="entry name" value="ATPase domain of HSP90 chaperone/DNA topoisomerase II/histidine kinase"/>
    <property type="match status" value="1"/>
</dbReference>
<name>C7QHJ0_CATAD</name>
<dbReference type="InterPro" id="IPR004358">
    <property type="entry name" value="Sig_transdc_His_kin-like_C"/>
</dbReference>
<dbReference type="InterPro" id="IPR005467">
    <property type="entry name" value="His_kinase_dom"/>
</dbReference>
<gene>
    <name evidence="20" type="ordered locus">Caci_0174</name>
</gene>
<evidence type="ECO:0000256" key="5">
    <source>
        <dbReference type="ARBA" id="ARBA00017322"/>
    </source>
</evidence>
<keyword evidence="18" id="KW-1133">Transmembrane helix</keyword>
<accession>C7QHJ0</accession>
<feature type="transmembrane region" description="Helical" evidence="18">
    <location>
        <begin position="32"/>
        <end position="48"/>
    </location>
</feature>
<keyword evidence="9" id="KW-0479">Metal-binding</keyword>
<proteinExistence type="predicted"/>
<dbReference type="eggNOG" id="COG4585">
    <property type="taxonomic scope" value="Bacteria"/>
</dbReference>
<comment type="function">
    <text evidence="14">Member of the two-component regulatory system NreB/NreC involved in the control of dissimilatory nitrate/nitrite reduction in response to oxygen. NreB functions as a direct oxygen sensor histidine kinase which is autophosphorylated, in the absence of oxygen, probably at the conserved histidine residue, and transfers its phosphate group probably to a conserved aspartate residue of NreC. NreB/NreC activates the expression of the nitrate (narGHJI) and nitrite (nir) reductase operons, as well as the putative nitrate transporter gene narT.</text>
</comment>
<dbReference type="GO" id="GO:0051539">
    <property type="term" value="F:4 iron, 4 sulfur cluster binding"/>
    <property type="evidence" value="ECO:0007669"/>
    <property type="project" value="UniProtKB-KW"/>
</dbReference>
<dbReference type="CDD" id="cd16917">
    <property type="entry name" value="HATPase_UhpB-NarQ-NarX-like"/>
    <property type="match status" value="1"/>
</dbReference>
<comment type="catalytic activity">
    <reaction evidence="1">
        <text>ATP + protein L-histidine = ADP + protein N-phospho-L-histidine.</text>
        <dbReference type="EC" id="2.7.13.3"/>
    </reaction>
</comment>
<keyword evidence="18" id="KW-0812">Transmembrane</keyword>
<feature type="transmembrane region" description="Helical" evidence="18">
    <location>
        <begin position="106"/>
        <end position="127"/>
    </location>
</feature>
<keyword evidence="16" id="KW-0175">Coiled coil</keyword>
<keyword evidence="21" id="KW-1185">Reference proteome</keyword>
<dbReference type="SMART" id="SM00387">
    <property type="entry name" value="HATPase_c"/>
    <property type="match status" value="1"/>
</dbReference>
<dbReference type="Gene3D" id="3.30.565.10">
    <property type="entry name" value="Histidine kinase-like ATPase, C-terminal domain"/>
    <property type="match status" value="1"/>
</dbReference>
<evidence type="ECO:0000256" key="12">
    <source>
        <dbReference type="ARBA" id="ARBA00023012"/>
    </source>
</evidence>
<evidence type="ECO:0000256" key="3">
    <source>
        <dbReference type="ARBA" id="ARBA00004496"/>
    </source>
</evidence>
<feature type="domain" description="Histidine kinase" evidence="19">
    <location>
        <begin position="203"/>
        <end position="403"/>
    </location>
</feature>
<feature type="region of interest" description="Disordered" evidence="17">
    <location>
        <begin position="348"/>
        <end position="367"/>
    </location>
</feature>
<evidence type="ECO:0000256" key="4">
    <source>
        <dbReference type="ARBA" id="ARBA00012438"/>
    </source>
</evidence>
<comment type="cofactor">
    <cofactor evidence="2">
        <name>[4Fe-4S] cluster</name>
        <dbReference type="ChEBI" id="CHEBI:49883"/>
    </cofactor>
</comment>
<dbReference type="Gene3D" id="1.20.5.1930">
    <property type="match status" value="1"/>
</dbReference>
<dbReference type="InParanoid" id="C7QHJ0"/>
<keyword evidence="11" id="KW-0408">Iron</keyword>
<evidence type="ECO:0000256" key="18">
    <source>
        <dbReference type="SAM" id="Phobius"/>
    </source>
</evidence>
<sequence>MVESATVQRWIPYAGLAVSLTLALIIGPRTGVYYTVVLGGSAAAALWVRRGRALLDAPNPPVLRATVYYAVLLALLATLILTSPLFGFFGFTGYLHAMVLPGRTKLFGIAGTAGAMATTQMGGIVNIHGAGVYLYLVLVAVNLLIAGTLTVTGAAEEEHRRELAEANERLHEMLEENAGLHAQLVAQAREAGVLDERQRLAGEIHDTIAQGLTGIVRQLEVVERFDDDVERRKHHLTLARELARESLAEARRSVQALRPGPLAVAQLPEALAELAASWSRTAGIEARVEVSGEAVALSPEVEVALFRAAQEALANAGKYSGAGRVGVTVSYTSDVVVLDVVDDGAGFDPEEVRRRGADSASENGTGYGLSAMRSRLRQVGGTLTIESEPGDGTAISAAVPLVTLAAETASAGASARASTGAVAEAVTEAVTG</sequence>
<evidence type="ECO:0000259" key="19">
    <source>
        <dbReference type="PROSITE" id="PS50109"/>
    </source>
</evidence>
<dbReference type="GO" id="GO:0005737">
    <property type="term" value="C:cytoplasm"/>
    <property type="evidence" value="ECO:0007669"/>
    <property type="project" value="UniProtKB-SubCell"/>
</dbReference>
<dbReference type="GO" id="GO:0000155">
    <property type="term" value="F:phosphorelay sensor kinase activity"/>
    <property type="evidence" value="ECO:0007669"/>
    <property type="project" value="InterPro"/>
</dbReference>
<evidence type="ECO:0000256" key="1">
    <source>
        <dbReference type="ARBA" id="ARBA00000085"/>
    </source>
</evidence>
<dbReference type="InterPro" id="IPR050482">
    <property type="entry name" value="Sensor_HK_TwoCompSys"/>
</dbReference>
<dbReference type="InterPro" id="IPR036890">
    <property type="entry name" value="HATPase_C_sf"/>
</dbReference>
<protein>
    <recommendedName>
        <fullName evidence="5">Oxygen sensor histidine kinase NreB</fullName>
        <ecNumber evidence="4">2.7.13.3</ecNumber>
    </recommendedName>
    <alternativeName>
        <fullName evidence="15">Nitrogen regulation protein B</fullName>
    </alternativeName>
</protein>
<comment type="subcellular location">
    <subcellularLocation>
        <location evidence="3">Cytoplasm</location>
    </subcellularLocation>
</comment>
<evidence type="ECO:0000256" key="14">
    <source>
        <dbReference type="ARBA" id="ARBA00024827"/>
    </source>
</evidence>
<dbReference type="FunCoup" id="C7QHJ0">
    <property type="interactions" value="1"/>
</dbReference>
<evidence type="ECO:0000256" key="16">
    <source>
        <dbReference type="SAM" id="Coils"/>
    </source>
</evidence>
<evidence type="ECO:0000256" key="9">
    <source>
        <dbReference type="ARBA" id="ARBA00022723"/>
    </source>
</evidence>
<keyword evidence="8" id="KW-0808">Transferase</keyword>
<dbReference type="AlphaFoldDB" id="C7QHJ0"/>
<feature type="transmembrane region" description="Helical" evidence="18">
    <location>
        <begin position="6"/>
        <end position="25"/>
    </location>
</feature>
<dbReference type="EC" id="2.7.13.3" evidence="4"/>
<keyword evidence="13" id="KW-0411">Iron-sulfur</keyword>
<evidence type="ECO:0000256" key="6">
    <source>
        <dbReference type="ARBA" id="ARBA00022485"/>
    </source>
</evidence>
<evidence type="ECO:0000313" key="21">
    <source>
        <dbReference type="Proteomes" id="UP000000851"/>
    </source>
</evidence>
<dbReference type="PRINTS" id="PR00344">
    <property type="entry name" value="BCTRLSENSOR"/>
</dbReference>
<keyword evidence="18" id="KW-0472">Membrane</keyword>
<dbReference type="OrthoDB" id="144293at2"/>
<keyword evidence="10 20" id="KW-0418">Kinase</keyword>
<keyword evidence="12" id="KW-0902">Two-component regulatory system</keyword>
<evidence type="ECO:0000256" key="11">
    <source>
        <dbReference type="ARBA" id="ARBA00023004"/>
    </source>
</evidence>
<feature type="coiled-coil region" evidence="16">
    <location>
        <begin position="156"/>
        <end position="183"/>
    </location>
</feature>
<dbReference type="Pfam" id="PF02518">
    <property type="entry name" value="HATPase_c"/>
    <property type="match status" value="1"/>
</dbReference>
<evidence type="ECO:0000256" key="8">
    <source>
        <dbReference type="ARBA" id="ARBA00022679"/>
    </source>
</evidence>
<dbReference type="InterPro" id="IPR011712">
    <property type="entry name" value="Sig_transdc_His_kin_sub3_dim/P"/>
</dbReference>
<evidence type="ECO:0000256" key="7">
    <source>
        <dbReference type="ARBA" id="ARBA00022490"/>
    </source>
</evidence>
<dbReference type="GO" id="GO:0016020">
    <property type="term" value="C:membrane"/>
    <property type="evidence" value="ECO:0007669"/>
    <property type="project" value="InterPro"/>
</dbReference>
<dbReference type="PROSITE" id="PS50109">
    <property type="entry name" value="HIS_KIN"/>
    <property type="match status" value="1"/>
</dbReference>
<dbReference type="InterPro" id="IPR003594">
    <property type="entry name" value="HATPase_dom"/>
</dbReference>
<dbReference type="EMBL" id="CP001700">
    <property type="protein sequence ID" value="ACU69129.1"/>
    <property type="molecule type" value="Genomic_DNA"/>
</dbReference>
<evidence type="ECO:0000256" key="2">
    <source>
        <dbReference type="ARBA" id="ARBA00001966"/>
    </source>
</evidence>
<dbReference type="PANTHER" id="PTHR24421">
    <property type="entry name" value="NITRATE/NITRITE SENSOR PROTEIN NARX-RELATED"/>
    <property type="match status" value="1"/>
</dbReference>
<dbReference type="GO" id="GO:0046983">
    <property type="term" value="F:protein dimerization activity"/>
    <property type="evidence" value="ECO:0007669"/>
    <property type="project" value="InterPro"/>
</dbReference>
<organism evidence="20 21">
    <name type="scientific">Catenulispora acidiphila (strain DSM 44928 / JCM 14897 / NBRC 102108 / NRRL B-24433 / ID139908)</name>
    <dbReference type="NCBI Taxonomy" id="479433"/>
    <lineage>
        <taxon>Bacteria</taxon>
        <taxon>Bacillati</taxon>
        <taxon>Actinomycetota</taxon>
        <taxon>Actinomycetes</taxon>
        <taxon>Catenulisporales</taxon>
        <taxon>Catenulisporaceae</taxon>
        <taxon>Catenulispora</taxon>
    </lineage>
</organism>
<dbReference type="PANTHER" id="PTHR24421:SF62">
    <property type="entry name" value="SENSORY TRANSDUCTION HISTIDINE KINASE"/>
    <property type="match status" value="1"/>
</dbReference>
<keyword evidence="7" id="KW-0963">Cytoplasm</keyword>
<dbReference type="KEGG" id="cai:Caci_0174"/>
<dbReference type="Proteomes" id="UP000000851">
    <property type="component" value="Chromosome"/>
</dbReference>
<dbReference type="Pfam" id="PF07730">
    <property type="entry name" value="HisKA_3"/>
    <property type="match status" value="1"/>
</dbReference>
<feature type="transmembrane region" description="Helical" evidence="18">
    <location>
        <begin position="68"/>
        <end position="94"/>
    </location>
</feature>
<evidence type="ECO:0000256" key="15">
    <source>
        <dbReference type="ARBA" id="ARBA00030800"/>
    </source>
</evidence>
<dbReference type="STRING" id="479433.Caci_0174"/>
<dbReference type="GO" id="GO:0046872">
    <property type="term" value="F:metal ion binding"/>
    <property type="evidence" value="ECO:0007669"/>
    <property type="project" value="UniProtKB-KW"/>
</dbReference>
<keyword evidence="6" id="KW-0004">4Fe-4S</keyword>
<reference evidence="20 21" key="1">
    <citation type="journal article" date="2009" name="Stand. Genomic Sci.">
        <title>Complete genome sequence of Catenulispora acidiphila type strain (ID 139908).</title>
        <authorList>
            <person name="Copeland A."/>
            <person name="Lapidus A."/>
            <person name="Glavina Del Rio T."/>
            <person name="Nolan M."/>
            <person name="Lucas S."/>
            <person name="Chen F."/>
            <person name="Tice H."/>
            <person name="Cheng J.F."/>
            <person name="Bruce D."/>
            <person name="Goodwin L."/>
            <person name="Pitluck S."/>
            <person name="Mikhailova N."/>
            <person name="Pati A."/>
            <person name="Ivanova N."/>
            <person name="Mavromatis K."/>
            <person name="Chen A."/>
            <person name="Palaniappan K."/>
            <person name="Chain P."/>
            <person name="Land M."/>
            <person name="Hauser L."/>
            <person name="Chang Y.J."/>
            <person name="Jeffries C.D."/>
            <person name="Chertkov O."/>
            <person name="Brettin T."/>
            <person name="Detter J.C."/>
            <person name="Han C."/>
            <person name="Ali Z."/>
            <person name="Tindall B.J."/>
            <person name="Goker M."/>
            <person name="Bristow J."/>
            <person name="Eisen J.A."/>
            <person name="Markowitz V."/>
            <person name="Hugenholtz P."/>
            <person name="Kyrpides N.C."/>
            <person name="Klenk H.P."/>
        </authorList>
    </citation>
    <scope>NUCLEOTIDE SEQUENCE [LARGE SCALE GENOMIC DNA]</scope>
    <source>
        <strain evidence="21">DSM 44928 / JCM 14897 / NBRC 102108 / NRRL B-24433 / ID139908</strain>
    </source>
</reference>
<evidence type="ECO:0000313" key="20">
    <source>
        <dbReference type="EMBL" id="ACU69129.1"/>
    </source>
</evidence>
<feature type="transmembrane region" description="Helical" evidence="18">
    <location>
        <begin position="133"/>
        <end position="155"/>
    </location>
</feature>
<evidence type="ECO:0000256" key="10">
    <source>
        <dbReference type="ARBA" id="ARBA00022777"/>
    </source>
</evidence>
<evidence type="ECO:0000256" key="13">
    <source>
        <dbReference type="ARBA" id="ARBA00023014"/>
    </source>
</evidence>
<evidence type="ECO:0000256" key="17">
    <source>
        <dbReference type="SAM" id="MobiDB-lite"/>
    </source>
</evidence>